<evidence type="ECO:0000256" key="9">
    <source>
        <dbReference type="ARBA" id="ARBA00023136"/>
    </source>
</evidence>
<dbReference type="PANTHER" id="PTHR31937">
    <property type="entry name" value="TRANSMEMBRANE PROTEIN 163"/>
    <property type="match status" value="1"/>
</dbReference>
<dbReference type="EMBL" id="AP025739">
    <property type="protein sequence ID" value="BDI33236.1"/>
    <property type="molecule type" value="Genomic_DNA"/>
</dbReference>
<dbReference type="KEGG" id="ccot:CCAX7_52870"/>
<feature type="domain" description="Cation efflux protein transmembrane" evidence="11">
    <location>
        <begin position="24"/>
        <end position="204"/>
    </location>
</feature>
<accession>A0A402CNY0</accession>
<evidence type="ECO:0000256" key="7">
    <source>
        <dbReference type="ARBA" id="ARBA00022989"/>
    </source>
</evidence>
<dbReference type="OrthoDB" id="9806522at2"/>
<dbReference type="InterPro" id="IPR058533">
    <property type="entry name" value="Cation_efflux_TM"/>
</dbReference>
<evidence type="ECO:0000256" key="4">
    <source>
        <dbReference type="ARBA" id="ARBA00022692"/>
    </source>
</evidence>
<sequence>MIAAAPIDRASDIRLAIRLTYLTLGWMTIEGAASLILGLHSHSLLLEGFGLDSAVELISAGVLLWRLRVEQGGQASESEIESVEHKAAGIMGRLLYFLAAYIVLQSAYGLFVAHARTDTHESVWGIAIGVIAKVGMPILAGYKLKVAARLGSRALRADAMEAITCGYLSVVLIVGLIATRLFGWWWLDSIAALALIPLLIKEGRAALNGGCDCCSGAEE</sequence>
<keyword evidence="4" id="KW-0812">Transmembrane</keyword>
<protein>
    <recommendedName>
        <fullName evidence="11">Cation efflux protein transmembrane domain-containing protein</fullName>
    </recommendedName>
</protein>
<keyword evidence="5" id="KW-0967">Endosome</keyword>
<evidence type="ECO:0000259" key="11">
    <source>
        <dbReference type="Pfam" id="PF01545"/>
    </source>
</evidence>
<dbReference type="InterPro" id="IPR026765">
    <property type="entry name" value="Tmem163"/>
</dbReference>
<dbReference type="RefSeq" id="WP_119319099.1">
    <property type="nucleotide sequence ID" value="NZ_AP025739.1"/>
</dbReference>
<evidence type="ECO:0000256" key="2">
    <source>
        <dbReference type="ARBA" id="ARBA00004644"/>
    </source>
</evidence>
<dbReference type="GO" id="GO:0031410">
    <property type="term" value="C:cytoplasmic vesicle"/>
    <property type="evidence" value="ECO:0007669"/>
    <property type="project" value="UniProtKB-KW"/>
</dbReference>
<evidence type="ECO:0000256" key="8">
    <source>
        <dbReference type="ARBA" id="ARBA00023018"/>
    </source>
</evidence>
<gene>
    <name evidence="12" type="ORF">CCAX7_52870</name>
</gene>
<name>A0A402CNY0_9BACT</name>
<keyword evidence="13" id="KW-1185">Reference proteome</keyword>
<evidence type="ECO:0000313" key="13">
    <source>
        <dbReference type="Proteomes" id="UP000287394"/>
    </source>
</evidence>
<evidence type="ECO:0000256" key="5">
    <source>
        <dbReference type="ARBA" id="ARBA00022753"/>
    </source>
</evidence>
<dbReference type="Pfam" id="PF01545">
    <property type="entry name" value="Cation_efflux"/>
    <property type="match status" value="1"/>
</dbReference>
<reference evidence="12 13" key="1">
    <citation type="journal article" date="2019" name="Int. J. Syst. Evol. Microbiol.">
        <title>Capsulimonas corticalis gen. nov., sp. nov., an aerobic capsulated bacterium, of a novel bacterial order, Capsulimonadales ord. nov., of the class Armatimonadia of the phylum Armatimonadetes.</title>
        <authorList>
            <person name="Li J."/>
            <person name="Kudo C."/>
            <person name="Tonouchi A."/>
        </authorList>
    </citation>
    <scope>NUCLEOTIDE SEQUENCE [LARGE SCALE GENOMIC DNA]</scope>
    <source>
        <strain evidence="12 13">AX-7</strain>
    </source>
</reference>
<comment type="similarity">
    <text evidence="3">Belongs to the TMEM163 family.</text>
</comment>
<organism evidence="12 13">
    <name type="scientific">Capsulimonas corticalis</name>
    <dbReference type="NCBI Taxonomy" id="2219043"/>
    <lineage>
        <taxon>Bacteria</taxon>
        <taxon>Bacillati</taxon>
        <taxon>Armatimonadota</taxon>
        <taxon>Armatimonadia</taxon>
        <taxon>Capsulimonadales</taxon>
        <taxon>Capsulimonadaceae</taxon>
        <taxon>Capsulimonas</taxon>
    </lineage>
</organism>
<dbReference type="AlphaFoldDB" id="A0A402CNY0"/>
<keyword evidence="10" id="KW-0968">Cytoplasmic vesicle</keyword>
<comment type="subcellular location">
    <subcellularLocation>
        <location evidence="2">Cytoplasmic vesicle</location>
        <location evidence="2">Secretory vesicle</location>
        <location evidence="2">Synaptic vesicle membrane</location>
        <topology evidence="2">Multi-pass membrane protein</topology>
    </subcellularLocation>
    <subcellularLocation>
        <location evidence="1">Early endosome membrane</location>
    </subcellularLocation>
</comment>
<dbReference type="InterPro" id="IPR027469">
    <property type="entry name" value="Cation_efflux_TMD_sf"/>
</dbReference>
<evidence type="ECO:0000256" key="10">
    <source>
        <dbReference type="ARBA" id="ARBA00023329"/>
    </source>
</evidence>
<evidence type="ECO:0000313" key="12">
    <source>
        <dbReference type="EMBL" id="BDI33236.1"/>
    </source>
</evidence>
<evidence type="ECO:0000256" key="6">
    <source>
        <dbReference type="ARBA" id="ARBA00022833"/>
    </source>
</evidence>
<dbReference type="GO" id="GO:0016020">
    <property type="term" value="C:membrane"/>
    <property type="evidence" value="ECO:0007669"/>
    <property type="project" value="InterPro"/>
</dbReference>
<dbReference type="Gene3D" id="1.20.1510.10">
    <property type="entry name" value="Cation efflux protein transmembrane domain"/>
    <property type="match status" value="1"/>
</dbReference>
<evidence type="ECO:0000256" key="1">
    <source>
        <dbReference type="ARBA" id="ARBA00004146"/>
    </source>
</evidence>
<proteinExistence type="inferred from homology"/>
<evidence type="ECO:0000256" key="3">
    <source>
        <dbReference type="ARBA" id="ARBA00008731"/>
    </source>
</evidence>
<dbReference type="Proteomes" id="UP000287394">
    <property type="component" value="Chromosome"/>
</dbReference>
<dbReference type="SUPFAM" id="SSF161111">
    <property type="entry name" value="Cation efflux protein transmembrane domain-like"/>
    <property type="match status" value="1"/>
</dbReference>
<keyword evidence="6" id="KW-0862">Zinc</keyword>
<dbReference type="PANTHER" id="PTHR31937:SF2">
    <property type="entry name" value="TRANSMEMBRANE PROTEIN 163"/>
    <property type="match status" value="1"/>
</dbReference>
<keyword evidence="8" id="KW-0770">Synapse</keyword>
<keyword evidence="7" id="KW-1133">Transmembrane helix</keyword>
<dbReference type="GO" id="GO:0008324">
    <property type="term" value="F:monoatomic cation transmembrane transporter activity"/>
    <property type="evidence" value="ECO:0007669"/>
    <property type="project" value="InterPro"/>
</dbReference>
<keyword evidence="9" id="KW-0472">Membrane</keyword>